<dbReference type="InterPro" id="IPR051045">
    <property type="entry name" value="TonB-dependent_transducer"/>
</dbReference>
<dbReference type="PROSITE" id="PS52015">
    <property type="entry name" value="TONB_CTD"/>
    <property type="match status" value="1"/>
</dbReference>
<dbReference type="GO" id="GO:0015031">
    <property type="term" value="P:protein transport"/>
    <property type="evidence" value="ECO:0007669"/>
    <property type="project" value="UniProtKB-KW"/>
</dbReference>
<keyword evidence="6" id="KW-0812">Transmembrane</keyword>
<keyword evidence="5" id="KW-0997">Cell inner membrane</keyword>
<evidence type="ECO:0000256" key="2">
    <source>
        <dbReference type="ARBA" id="ARBA00006555"/>
    </source>
</evidence>
<dbReference type="InterPro" id="IPR037682">
    <property type="entry name" value="TonB_C"/>
</dbReference>
<dbReference type="Proteomes" id="UP000318483">
    <property type="component" value="Chromosome"/>
</dbReference>
<evidence type="ECO:0000256" key="4">
    <source>
        <dbReference type="ARBA" id="ARBA00022475"/>
    </source>
</evidence>
<proteinExistence type="inferred from homology"/>
<dbReference type="EMBL" id="CP042261">
    <property type="protein sequence ID" value="QDY68237.1"/>
    <property type="molecule type" value="Genomic_DNA"/>
</dbReference>
<organism evidence="13 14">
    <name type="scientific">Qingshengfaniella alkalisoli</name>
    <dbReference type="NCBI Taxonomy" id="2599296"/>
    <lineage>
        <taxon>Bacteria</taxon>
        <taxon>Pseudomonadati</taxon>
        <taxon>Pseudomonadota</taxon>
        <taxon>Alphaproteobacteria</taxon>
        <taxon>Rhodobacterales</taxon>
        <taxon>Paracoccaceae</taxon>
        <taxon>Qingshengfaniella</taxon>
    </lineage>
</organism>
<gene>
    <name evidence="13" type="ORF">FPZ52_00435</name>
</gene>
<evidence type="ECO:0000256" key="8">
    <source>
        <dbReference type="ARBA" id="ARBA00022989"/>
    </source>
</evidence>
<protein>
    <submittedName>
        <fullName evidence="13">TonB family protein</fullName>
    </submittedName>
</protein>
<feature type="compositionally biased region" description="Low complexity" evidence="10">
    <location>
        <begin position="178"/>
        <end position="195"/>
    </location>
</feature>
<feature type="compositionally biased region" description="Polar residues" evidence="10">
    <location>
        <begin position="164"/>
        <end position="173"/>
    </location>
</feature>
<evidence type="ECO:0000256" key="9">
    <source>
        <dbReference type="ARBA" id="ARBA00023136"/>
    </source>
</evidence>
<dbReference type="GO" id="GO:0055085">
    <property type="term" value="P:transmembrane transport"/>
    <property type="evidence" value="ECO:0007669"/>
    <property type="project" value="InterPro"/>
</dbReference>
<evidence type="ECO:0000256" key="7">
    <source>
        <dbReference type="ARBA" id="ARBA00022927"/>
    </source>
</evidence>
<comment type="subcellular location">
    <subcellularLocation>
        <location evidence="1">Cell inner membrane</location>
        <topology evidence="1">Single-pass membrane protein</topology>
        <orientation evidence="1">Periplasmic side</orientation>
    </subcellularLocation>
</comment>
<dbReference type="GO" id="GO:0031992">
    <property type="term" value="F:energy transducer activity"/>
    <property type="evidence" value="ECO:0007669"/>
    <property type="project" value="TreeGrafter"/>
</dbReference>
<evidence type="ECO:0000256" key="5">
    <source>
        <dbReference type="ARBA" id="ARBA00022519"/>
    </source>
</evidence>
<dbReference type="AlphaFoldDB" id="A0A5B8J158"/>
<dbReference type="GO" id="GO:0098797">
    <property type="term" value="C:plasma membrane protein complex"/>
    <property type="evidence" value="ECO:0007669"/>
    <property type="project" value="TreeGrafter"/>
</dbReference>
<keyword evidence="11" id="KW-0732">Signal</keyword>
<dbReference type="NCBIfam" id="TIGR01352">
    <property type="entry name" value="tonB_Cterm"/>
    <property type="match status" value="1"/>
</dbReference>
<evidence type="ECO:0000256" key="11">
    <source>
        <dbReference type="SAM" id="SignalP"/>
    </source>
</evidence>
<dbReference type="RefSeq" id="WP_146362667.1">
    <property type="nucleotide sequence ID" value="NZ_CP042261.1"/>
</dbReference>
<dbReference type="InterPro" id="IPR006260">
    <property type="entry name" value="TonB/TolA_C"/>
</dbReference>
<keyword evidence="8" id="KW-1133">Transmembrane helix</keyword>
<evidence type="ECO:0000313" key="13">
    <source>
        <dbReference type="EMBL" id="QDY68237.1"/>
    </source>
</evidence>
<evidence type="ECO:0000313" key="14">
    <source>
        <dbReference type="Proteomes" id="UP000318483"/>
    </source>
</evidence>
<keyword evidence="3" id="KW-0813">Transport</keyword>
<evidence type="ECO:0000256" key="6">
    <source>
        <dbReference type="ARBA" id="ARBA00022692"/>
    </source>
</evidence>
<dbReference type="Gene3D" id="3.30.1150.10">
    <property type="match status" value="1"/>
</dbReference>
<feature type="domain" description="TonB C-terminal" evidence="12">
    <location>
        <begin position="200"/>
        <end position="287"/>
    </location>
</feature>
<feature type="region of interest" description="Disordered" evidence="10">
    <location>
        <begin position="249"/>
        <end position="287"/>
    </location>
</feature>
<keyword evidence="14" id="KW-1185">Reference proteome</keyword>
<sequence length="287" mass="29379">MILRSPASAVLAAVASVGVHMAIFGWQPSQGPEVQISGGGAEVALLGNSFADMAAGTVSPVAPPTTSKTKTSAVSPVTQPVAKTAAPVSTTVSNQTVAAKPVRAGLAAQVQIPRQNASIEPQMMRPVAEDARVLESSPTPSRKPEPPQVARRRPAEQAAPQPSKPSGNASQSARKGAADGTKSAAAAASGPLKTARQSGNGANANYSGLVMRQIQRTRRERAGQRGTAVIGFSIGAEGQLLSVAVLRSSGSERVDRTALRHVQRSAPFPPNPSGQTTRHSVTVESPS</sequence>
<keyword evidence="9" id="KW-0472">Membrane</keyword>
<accession>A0A5B8J158</accession>
<feature type="compositionally biased region" description="Polar residues" evidence="10">
    <location>
        <begin position="273"/>
        <end position="287"/>
    </location>
</feature>
<evidence type="ECO:0000256" key="10">
    <source>
        <dbReference type="SAM" id="MobiDB-lite"/>
    </source>
</evidence>
<dbReference type="PANTHER" id="PTHR33446">
    <property type="entry name" value="PROTEIN TONB-RELATED"/>
    <property type="match status" value="1"/>
</dbReference>
<dbReference type="KEGG" id="lit:FPZ52_00435"/>
<comment type="similarity">
    <text evidence="2">Belongs to the TonB family.</text>
</comment>
<name>A0A5B8J158_9RHOB</name>
<feature type="chain" id="PRO_5022941004" evidence="11">
    <location>
        <begin position="22"/>
        <end position="287"/>
    </location>
</feature>
<feature type="region of interest" description="Disordered" evidence="10">
    <location>
        <begin position="131"/>
        <end position="204"/>
    </location>
</feature>
<keyword evidence="4" id="KW-1003">Cell membrane</keyword>
<dbReference type="Pfam" id="PF03544">
    <property type="entry name" value="TonB_C"/>
    <property type="match status" value="1"/>
</dbReference>
<dbReference type="SUPFAM" id="SSF74653">
    <property type="entry name" value="TolA/TonB C-terminal domain"/>
    <property type="match status" value="1"/>
</dbReference>
<evidence type="ECO:0000256" key="3">
    <source>
        <dbReference type="ARBA" id="ARBA00022448"/>
    </source>
</evidence>
<evidence type="ECO:0000256" key="1">
    <source>
        <dbReference type="ARBA" id="ARBA00004383"/>
    </source>
</evidence>
<reference evidence="13 14" key="1">
    <citation type="submission" date="2019-07" db="EMBL/GenBank/DDBJ databases">
        <title>Litoreibacter alkalisoli sp. nov., isolated from saline-alkaline soil.</title>
        <authorList>
            <person name="Wang S."/>
            <person name="Xu L."/>
            <person name="Xing Y.-T."/>
            <person name="Sun J.-Q."/>
        </authorList>
    </citation>
    <scope>NUCLEOTIDE SEQUENCE [LARGE SCALE GENOMIC DNA]</scope>
    <source>
        <strain evidence="13 14">LN3S51</strain>
    </source>
</reference>
<keyword evidence="7" id="KW-0653">Protein transport</keyword>
<dbReference type="PANTHER" id="PTHR33446:SF2">
    <property type="entry name" value="PROTEIN TONB"/>
    <property type="match status" value="1"/>
</dbReference>
<feature type="signal peptide" evidence="11">
    <location>
        <begin position="1"/>
        <end position="21"/>
    </location>
</feature>
<dbReference type="OrthoDB" id="7930032at2"/>
<evidence type="ECO:0000259" key="12">
    <source>
        <dbReference type="PROSITE" id="PS52015"/>
    </source>
</evidence>